<name>A0A2P7RZG5_9HYPH</name>
<keyword evidence="2" id="KW-0285">Flavoprotein</keyword>
<evidence type="ECO:0000313" key="8">
    <source>
        <dbReference type="EMBL" id="PSJ55576.1"/>
    </source>
</evidence>
<dbReference type="GO" id="GO:0016651">
    <property type="term" value="F:oxidoreductase activity, acting on NAD(P)H"/>
    <property type="evidence" value="ECO:0007669"/>
    <property type="project" value="TreeGrafter"/>
</dbReference>
<dbReference type="Proteomes" id="UP000241229">
    <property type="component" value="Unassembled WGS sequence"/>
</dbReference>
<keyword evidence="3" id="KW-0274">FAD</keyword>
<accession>A0A2P7RZG5</accession>
<dbReference type="PRINTS" id="PR00368">
    <property type="entry name" value="FADPNR"/>
</dbReference>
<dbReference type="InterPro" id="IPR023753">
    <property type="entry name" value="FAD/NAD-binding_dom"/>
</dbReference>
<comment type="caution">
    <text evidence="8">The sequence shown here is derived from an EMBL/GenBank/DDBJ whole genome shotgun (WGS) entry which is preliminary data.</text>
</comment>
<dbReference type="AlphaFoldDB" id="A0A2P7RZG5"/>
<keyword evidence="9" id="KW-1185">Reference proteome</keyword>
<comment type="cofactor">
    <cofactor evidence="1">
        <name>FAD</name>
        <dbReference type="ChEBI" id="CHEBI:57692"/>
    </cofactor>
</comment>
<evidence type="ECO:0000313" key="9">
    <source>
        <dbReference type="Proteomes" id="UP000241229"/>
    </source>
</evidence>
<feature type="domain" description="Reductase C-terminal" evidence="7">
    <location>
        <begin position="322"/>
        <end position="410"/>
    </location>
</feature>
<evidence type="ECO:0000259" key="7">
    <source>
        <dbReference type="Pfam" id="PF14759"/>
    </source>
</evidence>
<dbReference type="InterPro" id="IPR036188">
    <property type="entry name" value="FAD/NAD-bd_sf"/>
</dbReference>
<reference evidence="8 9" key="1">
    <citation type="submission" date="2018-03" db="EMBL/GenBank/DDBJ databases">
        <title>The draft genome of Mesorhizobium sp. 6GN-30.</title>
        <authorList>
            <person name="Liu L."/>
            <person name="Li L."/>
            <person name="Wang T."/>
            <person name="Zhang X."/>
            <person name="Liang L."/>
        </authorList>
    </citation>
    <scope>NUCLEOTIDE SEQUENCE [LARGE SCALE GENOMIC DNA]</scope>
    <source>
        <strain evidence="8 9">6GN30</strain>
    </source>
</reference>
<dbReference type="GO" id="GO:0005737">
    <property type="term" value="C:cytoplasm"/>
    <property type="evidence" value="ECO:0007669"/>
    <property type="project" value="TreeGrafter"/>
</dbReference>
<dbReference type="InterPro" id="IPR028202">
    <property type="entry name" value="Reductase_C"/>
</dbReference>
<proteinExistence type="predicted"/>
<dbReference type="Gene3D" id="3.30.390.30">
    <property type="match status" value="1"/>
</dbReference>
<dbReference type="SUPFAM" id="SSF51905">
    <property type="entry name" value="FAD/NAD(P)-binding domain"/>
    <property type="match status" value="2"/>
</dbReference>
<evidence type="ECO:0000256" key="3">
    <source>
        <dbReference type="ARBA" id="ARBA00022827"/>
    </source>
</evidence>
<dbReference type="Pfam" id="PF14759">
    <property type="entry name" value="Reductase_C"/>
    <property type="match status" value="1"/>
</dbReference>
<dbReference type="Gene3D" id="3.50.50.60">
    <property type="entry name" value="FAD/NAD(P)-binding domain"/>
    <property type="match status" value="2"/>
</dbReference>
<protein>
    <submittedName>
        <fullName evidence="8">Ferredoxin reductase</fullName>
    </submittedName>
</protein>
<dbReference type="OrthoDB" id="7809559at2"/>
<dbReference type="PANTHER" id="PTHR43557:SF2">
    <property type="entry name" value="RIESKE DOMAIN-CONTAINING PROTEIN-RELATED"/>
    <property type="match status" value="1"/>
</dbReference>
<dbReference type="InterPro" id="IPR016156">
    <property type="entry name" value="FAD/NAD-linked_Rdtase_dimer_sf"/>
</dbReference>
<dbReference type="PANTHER" id="PTHR43557">
    <property type="entry name" value="APOPTOSIS-INDUCING FACTOR 1"/>
    <property type="match status" value="1"/>
</dbReference>
<evidence type="ECO:0000259" key="6">
    <source>
        <dbReference type="Pfam" id="PF07992"/>
    </source>
</evidence>
<organism evidence="8 9">
    <name type="scientific">Kumtagia ephedrae</name>
    <dbReference type="NCBI Taxonomy" id="2116701"/>
    <lineage>
        <taxon>Bacteria</taxon>
        <taxon>Pseudomonadati</taxon>
        <taxon>Pseudomonadota</taxon>
        <taxon>Alphaproteobacteria</taxon>
        <taxon>Hyphomicrobiales</taxon>
        <taxon>Phyllobacteriaceae</taxon>
        <taxon>Kumtagia</taxon>
    </lineage>
</organism>
<evidence type="ECO:0000256" key="1">
    <source>
        <dbReference type="ARBA" id="ARBA00001974"/>
    </source>
</evidence>
<dbReference type="InterPro" id="IPR050446">
    <property type="entry name" value="FAD-oxidoreductase/Apoptosis"/>
</dbReference>
<gene>
    <name evidence="8" type="ORF">C7I84_23350</name>
</gene>
<feature type="region of interest" description="Disordered" evidence="5">
    <location>
        <begin position="38"/>
        <end position="58"/>
    </location>
</feature>
<evidence type="ECO:0000256" key="4">
    <source>
        <dbReference type="ARBA" id="ARBA00023002"/>
    </source>
</evidence>
<keyword evidence="4" id="KW-0560">Oxidoreductase</keyword>
<dbReference type="SUPFAM" id="SSF55424">
    <property type="entry name" value="FAD/NAD-linked reductases, dimerisation (C-terminal) domain"/>
    <property type="match status" value="1"/>
</dbReference>
<dbReference type="Pfam" id="PF07992">
    <property type="entry name" value="Pyr_redox_2"/>
    <property type="match status" value="1"/>
</dbReference>
<evidence type="ECO:0000256" key="5">
    <source>
        <dbReference type="SAM" id="MobiDB-lite"/>
    </source>
</evidence>
<feature type="domain" description="FAD/NAD(P)-binding" evidence="6">
    <location>
        <begin position="7"/>
        <end position="303"/>
    </location>
</feature>
<evidence type="ECO:0000256" key="2">
    <source>
        <dbReference type="ARBA" id="ARBA00022630"/>
    </source>
</evidence>
<sequence length="411" mass="42907">MAVDGGMVIVGAGECGARAAFALREAGYGGRVTLIGEERHPPYERPPLSKDAITGPQAPGAKTIAEPGRYADAAIALMLSSPVVSIDRAARRISLADGGTLPYDRLLLATGCSPRRLALAREGPRIAYLRTLDDAGRIAERLGPGKRLAVIGGGFIGLELAASARQRRTDVTVVEAQPRILMRGVPADIAERIHRLHADNGVRILCGVGIAAIEDAGDRVAVRLADGRTVEAELLLVGIGAVPNVALAEAAGLALDNGIAVDATLATSDPFIFAAGDCCSFPLASHDGRRTRLESWRNAQEQGALAARNMLGAGEAHAAVPWFWSDQYDHTMQIAGVPDHAATTVRRDLADGAFILFQLAEDGRLMAAGGVGPGNVVAKDVRLAEMLIARGAKPDPASLADPGFRLKSLLG</sequence>
<dbReference type="PRINTS" id="PR00411">
    <property type="entry name" value="PNDRDTASEI"/>
</dbReference>
<dbReference type="EMBL" id="PXYK01000027">
    <property type="protein sequence ID" value="PSJ55576.1"/>
    <property type="molecule type" value="Genomic_DNA"/>
</dbReference>